<name>A0A4T0C414_AURPU</name>
<dbReference type="InterPro" id="IPR053143">
    <property type="entry name" value="Arylsulfate_ST"/>
</dbReference>
<dbReference type="EMBL" id="QZBZ01000013">
    <property type="protein sequence ID" value="TIA42186.1"/>
    <property type="molecule type" value="Genomic_DNA"/>
</dbReference>
<keyword evidence="1" id="KW-0732">Signal</keyword>
<dbReference type="Proteomes" id="UP000308724">
    <property type="component" value="Unassembled WGS sequence"/>
</dbReference>
<organism evidence="2 3">
    <name type="scientific">Aureobasidium pullulans</name>
    <name type="common">Black yeast</name>
    <name type="synonym">Pullularia pullulans</name>
    <dbReference type="NCBI Taxonomy" id="5580"/>
    <lineage>
        <taxon>Eukaryota</taxon>
        <taxon>Fungi</taxon>
        <taxon>Dikarya</taxon>
        <taxon>Ascomycota</taxon>
        <taxon>Pezizomycotina</taxon>
        <taxon>Dothideomycetes</taxon>
        <taxon>Dothideomycetidae</taxon>
        <taxon>Dothideales</taxon>
        <taxon>Saccotheciaceae</taxon>
        <taxon>Aureobasidium</taxon>
    </lineage>
</organism>
<dbReference type="AlphaFoldDB" id="A0A4T0C414"/>
<dbReference type="PANTHER" id="PTHR35340:SF8">
    <property type="entry name" value="ASST-DOMAIN-CONTAINING PROTEIN"/>
    <property type="match status" value="1"/>
</dbReference>
<reference evidence="2 3" key="1">
    <citation type="submission" date="2018-10" db="EMBL/GenBank/DDBJ databases">
        <title>Fifty Aureobasidium pullulans genomes reveal a recombining polyextremotolerant generalist.</title>
        <authorList>
            <person name="Gostincar C."/>
            <person name="Turk M."/>
            <person name="Zajc J."/>
            <person name="Gunde-Cimerman N."/>
        </authorList>
    </citation>
    <scope>NUCLEOTIDE SEQUENCE [LARGE SCALE GENOMIC DNA]</scope>
    <source>
        <strain evidence="2 3">EXF-1645</strain>
    </source>
</reference>
<feature type="signal peptide" evidence="1">
    <location>
        <begin position="1"/>
        <end position="17"/>
    </location>
</feature>
<sequence>MQFRSLCILTIISVVAAATVVPSTDRDGHACFQTYRPPLLNLTVYDSDKVSPGYFFIAPYSQLAAKQITDPAEAYITGPTIYDRNGQLIWIGSTMFPGRDAYDFRVVKYKGESMLSWIISTNEYYPDHPGGKAVLVNDKYELVNTTLPLFDTPEFNIHEYNIINDGASVLTLYSNPVLVNETWIQDDGIAEIDLSTGAILFRWSSLEHIPLNASNFHLPKAGTTSQKRPWDWLQKRRWRLSVIVTTYELYIQGIWLRRIFDLATRRQDFGFRPFQRLQLFLAARCQIPTRR</sequence>
<accession>A0A4T0C414</accession>
<comment type="caution">
    <text evidence="2">The sequence shown here is derived from an EMBL/GenBank/DDBJ whole genome shotgun (WGS) entry which is preliminary data.</text>
</comment>
<evidence type="ECO:0008006" key="4">
    <source>
        <dbReference type="Google" id="ProtNLM"/>
    </source>
</evidence>
<feature type="chain" id="PRO_5020929942" description="ASST-domain-containing protein" evidence="1">
    <location>
        <begin position="18"/>
        <end position="291"/>
    </location>
</feature>
<dbReference type="PANTHER" id="PTHR35340">
    <property type="entry name" value="PQQ ENZYME REPEAT PROTEIN-RELATED"/>
    <property type="match status" value="1"/>
</dbReference>
<protein>
    <recommendedName>
        <fullName evidence="4">ASST-domain-containing protein</fullName>
    </recommendedName>
</protein>
<evidence type="ECO:0000313" key="2">
    <source>
        <dbReference type="EMBL" id="TIA42186.1"/>
    </source>
</evidence>
<proteinExistence type="predicted"/>
<evidence type="ECO:0000313" key="3">
    <source>
        <dbReference type="Proteomes" id="UP000308724"/>
    </source>
</evidence>
<gene>
    <name evidence="2" type="ORF">D6C78_01263</name>
</gene>
<dbReference type="InterPro" id="IPR039535">
    <property type="entry name" value="ASST-like"/>
</dbReference>
<evidence type="ECO:0000256" key="1">
    <source>
        <dbReference type="SAM" id="SignalP"/>
    </source>
</evidence>
<dbReference type="Pfam" id="PF14269">
    <property type="entry name" value="Arylsulfotran_2"/>
    <property type="match status" value="1"/>
</dbReference>